<accession>A0ABV7NI99</accession>
<dbReference type="RefSeq" id="WP_380797012.1">
    <property type="nucleotide sequence ID" value="NZ_JBHRVU010000004.1"/>
</dbReference>
<evidence type="ECO:0000256" key="1">
    <source>
        <dbReference type="SAM" id="MobiDB-lite"/>
    </source>
</evidence>
<name>A0ABV7NI99_9SPHN</name>
<dbReference type="Proteomes" id="UP001595681">
    <property type="component" value="Unassembled WGS sequence"/>
</dbReference>
<feature type="region of interest" description="Disordered" evidence="1">
    <location>
        <begin position="72"/>
        <end position="94"/>
    </location>
</feature>
<comment type="caution">
    <text evidence="2">The sequence shown here is derived from an EMBL/GenBank/DDBJ whole genome shotgun (WGS) entry which is preliminary data.</text>
</comment>
<protein>
    <submittedName>
        <fullName evidence="2">Uncharacterized protein</fullName>
    </submittedName>
</protein>
<evidence type="ECO:0000313" key="3">
    <source>
        <dbReference type="Proteomes" id="UP001595681"/>
    </source>
</evidence>
<reference evidence="3" key="1">
    <citation type="journal article" date="2019" name="Int. J. Syst. Evol. Microbiol.">
        <title>The Global Catalogue of Microorganisms (GCM) 10K type strain sequencing project: providing services to taxonomists for standard genome sequencing and annotation.</title>
        <authorList>
            <consortium name="The Broad Institute Genomics Platform"/>
            <consortium name="The Broad Institute Genome Sequencing Center for Infectious Disease"/>
            <person name="Wu L."/>
            <person name="Ma J."/>
        </authorList>
    </citation>
    <scope>NUCLEOTIDE SEQUENCE [LARGE SCALE GENOMIC DNA]</scope>
    <source>
        <strain evidence="3">CCM 7491</strain>
    </source>
</reference>
<proteinExistence type="predicted"/>
<sequence length="263" mass="27570">MMAEDLFSAGFAWDDVADDATHVATHEGQYRAASARIVSQTAATPIATAEAQSFSGDFGWSDGTVAGVASVADDQDGTGMSQFGDPPPATPVATPETADFLGVRKEMAPPVADVASVANWTAAIDRAARRGCPPAMADAAWRGLLMDARMTVQNWGSDLITLGWSTLDVFGAPLQPQHRRIDVAGLVVMLRGRPVEAIDRDTALIRATPRDTLTFHRALIAVGGVPFWDWATTSGAVGMAGGGSALSAYPRPPRHVNPDEGEG</sequence>
<keyword evidence="3" id="KW-1185">Reference proteome</keyword>
<gene>
    <name evidence="2" type="ORF">ACFOKF_16470</name>
</gene>
<organism evidence="2 3">
    <name type="scientific">Sphingobium rhizovicinum</name>
    <dbReference type="NCBI Taxonomy" id="432308"/>
    <lineage>
        <taxon>Bacteria</taxon>
        <taxon>Pseudomonadati</taxon>
        <taxon>Pseudomonadota</taxon>
        <taxon>Alphaproteobacteria</taxon>
        <taxon>Sphingomonadales</taxon>
        <taxon>Sphingomonadaceae</taxon>
        <taxon>Sphingobium</taxon>
    </lineage>
</organism>
<evidence type="ECO:0000313" key="2">
    <source>
        <dbReference type="EMBL" id="MFC3442771.1"/>
    </source>
</evidence>
<dbReference type="EMBL" id="JBHRVU010000004">
    <property type="protein sequence ID" value="MFC3442771.1"/>
    <property type="molecule type" value="Genomic_DNA"/>
</dbReference>